<evidence type="ECO:0000259" key="7">
    <source>
        <dbReference type="PROSITE" id="PS51471"/>
    </source>
</evidence>
<comment type="cofactor">
    <cofactor evidence="1">
        <name>L-ascorbate</name>
        <dbReference type="ChEBI" id="CHEBI:38290"/>
    </cofactor>
</comment>
<dbReference type="Gene3D" id="2.60.120.620">
    <property type="entry name" value="q2cbj1_9rhob like domain"/>
    <property type="match status" value="1"/>
</dbReference>
<dbReference type="PROSITE" id="PS51471">
    <property type="entry name" value="FE2OG_OXY"/>
    <property type="match status" value="1"/>
</dbReference>
<evidence type="ECO:0000256" key="2">
    <source>
        <dbReference type="ARBA" id="ARBA00022723"/>
    </source>
</evidence>
<dbReference type="InterPro" id="IPR044862">
    <property type="entry name" value="Pro_4_hyd_alph_FE2OG_OXY"/>
</dbReference>
<dbReference type="InterPro" id="IPR045054">
    <property type="entry name" value="P4HA-like"/>
</dbReference>
<dbReference type="Proteomes" id="UP000672009">
    <property type="component" value="Chromosome"/>
</dbReference>
<reference evidence="8" key="1">
    <citation type="submission" date="2021-04" db="EMBL/GenBank/DDBJ databases">
        <title>Genomics, taxonomy and metabolism of representatives of sulfur bacteria of the genus Thiothrix: Thiothrix fructosivorans QT, Thiothrix unzii A1T and three new species, Thiothrix subterranea sp. nov., Thiothrix litoralis sp. nov. and 'Candidatus Thiothrix anitrata' sp. nov.</title>
        <authorList>
            <person name="Ravin N.V."/>
            <person name="Smolyakov D."/>
            <person name="Rudenko T.S."/>
            <person name="Mardanov A.V."/>
            <person name="Beletsky A.V."/>
            <person name="Markov N.D."/>
            <person name="Fomenkov A.I."/>
            <person name="Roberts R.J."/>
            <person name="Karnachuk O.V."/>
            <person name="Novikov A."/>
            <person name="Grabovich M.Y."/>
        </authorList>
    </citation>
    <scope>NUCLEOTIDE SEQUENCE</scope>
    <source>
        <strain evidence="8">A1</strain>
    </source>
</reference>
<evidence type="ECO:0000256" key="4">
    <source>
        <dbReference type="ARBA" id="ARBA00022964"/>
    </source>
</evidence>
<proteinExistence type="predicted"/>
<dbReference type="InterPro" id="IPR005123">
    <property type="entry name" value="Oxoglu/Fe-dep_dioxygenase_dom"/>
</dbReference>
<dbReference type="AlphaFoldDB" id="A0A975F9V6"/>
<keyword evidence="4" id="KW-0223">Dioxygenase</keyword>
<organism evidence="8 9">
    <name type="scientific">Thiothrix unzii</name>
    <dbReference type="NCBI Taxonomy" id="111769"/>
    <lineage>
        <taxon>Bacteria</taxon>
        <taxon>Pseudomonadati</taxon>
        <taxon>Pseudomonadota</taxon>
        <taxon>Gammaproteobacteria</taxon>
        <taxon>Thiotrichales</taxon>
        <taxon>Thiotrichaceae</taxon>
        <taxon>Thiothrix</taxon>
    </lineage>
</organism>
<keyword evidence="2" id="KW-0479">Metal-binding</keyword>
<accession>A0A975F9V6</accession>
<evidence type="ECO:0000313" key="9">
    <source>
        <dbReference type="Proteomes" id="UP000672009"/>
    </source>
</evidence>
<dbReference type="KEGG" id="tun:J9260_15310"/>
<dbReference type="GO" id="GO:0031418">
    <property type="term" value="F:L-ascorbic acid binding"/>
    <property type="evidence" value="ECO:0007669"/>
    <property type="project" value="UniProtKB-KW"/>
</dbReference>
<evidence type="ECO:0000256" key="5">
    <source>
        <dbReference type="ARBA" id="ARBA00023002"/>
    </source>
</evidence>
<dbReference type="Pfam" id="PF13640">
    <property type="entry name" value="2OG-FeII_Oxy_3"/>
    <property type="match status" value="1"/>
</dbReference>
<evidence type="ECO:0000256" key="3">
    <source>
        <dbReference type="ARBA" id="ARBA00022896"/>
    </source>
</evidence>
<evidence type="ECO:0000256" key="1">
    <source>
        <dbReference type="ARBA" id="ARBA00001961"/>
    </source>
</evidence>
<keyword evidence="5" id="KW-0560">Oxidoreductase</keyword>
<gene>
    <name evidence="8" type="ORF">J9260_15310</name>
</gene>
<protein>
    <submittedName>
        <fullName evidence="8">2OG-Fe(II) oxygenase</fullName>
    </submittedName>
</protein>
<name>A0A975F9V6_9GAMM</name>
<keyword evidence="3" id="KW-0847">Vitamin C</keyword>
<evidence type="ECO:0000256" key="6">
    <source>
        <dbReference type="ARBA" id="ARBA00023004"/>
    </source>
</evidence>
<dbReference type="RefSeq" id="WP_210218582.1">
    <property type="nucleotide sequence ID" value="NZ_CP072793.1"/>
</dbReference>
<keyword evidence="9" id="KW-1185">Reference proteome</keyword>
<dbReference type="EMBL" id="CP072793">
    <property type="protein sequence ID" value="QTR53055.1"/>
    <property type="molecule type" value="Genomic_DNA"/>
</dbReference>
<sequence length="280" mass="32171">MSALDQEWQLWLDDNLLRGCHVGDLYKIMRDNGFDISTIQAMMGDAFPVGIETQTDNAPSVDYLALAQTLETQQERIGAKRFDTDLIQLYTIDDFLTPDECAKVIALTQAKLRPSEVSHDNGDKAFRTSMTCHLNDHEDPFVRYIDDKISRALGVRLAYSEAIQAQHYAIGQEFKAHHDYFSPNMDVYQEFTGEMGQRTWTFMIYLNDTPKGGGTHFLYLDQIFYPKQGQAVIWNNLYPDGTPNRNTLHHGMPVEEGQKVIITKWFREKGSGDMFYHTNH</sequence>
<dbReference type="PANTHER" id="PTHR10869">
    <property type="entry name" value="PROLYL 4-HYDROXYLASE ALPHA SUBUNIT"/>
    <property type="match status" value="1"/>
</dbReference>
<feature type="domain" description="Fe2OG dioxygenase" evidence="7">
    <location>
        <begin position="151"/>
        <end position="268"/>
    </location>
</feature>
<dbReference type="GO" id="GO:0004656">
    <property type="term" value="F:procollagen-proline 4-dioxygenase activity"/>
    <property type="evidence" value="ECO:0007669"/>
    <property type="project" value="TreeGrafter"/>
</dbReference>
<dbReference type="GO" id="GO:0005506">
    <property type="term" value="F:iron ion binding"/>
    <property type="evidence" value="ECO:0007669"/>
    <property type="project" value="InterPro"/>
</dbReference>
<evidence type="ECO:0000313" key="8">
    <source>
        <dbReference type="EMBL" id="QTR53055.1"/>
    </source>
</evidence>
<dbReference type="PANTHER" id="PTHR10869:SF246">
    <property type="entry name" value="TRANSMEMBRANE PROLYL 4-HYDROXYLASE"/>
    <property type="match status" value="1"/>
</dbReference>
<dbReference type="InterPro" id="IPR006620">
    <property type="entry name" value="Pro_4_hyd_alph"/>
</dbReference>
<keyword evidence="6" id="KW-0408">Iron</keyword>
<dbReference type="SMART" id="SM00702">
    <property type="entry name" value="P4Hc"/>
    <property type="match status" value="1"/>
</dbReference>